<comment type="caution">
    <text evidence="1">The sequence shown here is derived from an EMBL/GenBank/DDBJ whole genome shotgun (WGS) entry which is preliminary data.</text>
</comment>
<sequence length="234" mass="26798">PHALRGILSIETGSWISCRTLYEKLCLDRCEICRDFGGYLYLITCKRVCFLCLSENRLYLPVTPRKACREFGLSSDIAKPLPWMRLVPGIYSPTEKKAVKSILVDHKSCLDTAIALHGSLTAMRKYVSDMEARKLQERRAAGQQAGSDRVQPLQVVPIDGRSGNPLQFVAIVRMPRLNKESQQLEWGFHCVGCEKLSRPPLHYRRQFTTASFRQHLEQCGEIRNRKHARADFYT</sequence>
<name>A0A9P9KDH8_FUSSL</name>
<dbReference type="OrthoDB" id="2687876at2759"/>
<protein>
    <submittedName>
        <fullName evidence="1">Uncharacterized protein</fullName>
    </submittedName>
</protein>
<accession>A0A9P9KDH8</accession>
<dbReference type="Proteomes" id="UP000736672">
    <property type="component" value="Unassembled WGS sequence"/>
</dbReference>
<gene>
    <name evidence="1" type="ORF">B0J15DRAFT_398894</name>
</gene>
<organism evidence="1 2">
    <name type="scientific">Fusarium solani</name>
    <name type="common">Filamentous fungus</name>
    <dbReference type="NCBI Taxonomy" id="169388"/>
    <lineage>
        <taxon>Eukaryota</taxon>
        <taxon>Fungi</taxon>
        <taxon>Dikarya</taxon>
        <taxon>Ascomycota</taxon>
        <taxon>Pezizomycotina</taxon>
        <taxon>Sordariomycetes</taxon>
        <taxon>Hypocreomycetidae</taxon>
        <taxon>Hypocreales</taxon>
        <taxon>Nectriaceae</taxon>
        <taxon>Fusarium</taxon>
        <taxon>Fusarium solani species complex</taxon>
    </lineage>
</organism>
<dbReference type="AlphaFoldDB" id="A0A9P9KDH8"/>
<dbReference type="EMBL" id="JAGTJS010000011">
    <property type="protein sequence ID" value="KAH7253361.1"/>
    <property type="molecule type" value="Genomic_DNA"/>
</dbReference>
<evidence type="ECO:0000313" key="1">
    <source>
        <dbReference type="EMBL" id="KAH7253361.1"/>
    </source>
</evidence>
<proteinExistence type="predicted"/>
<feature type="non-terminal residue" evidence="1">
    <location>
        <position position="1"/>
    </location>
</feature>
<keyword evidence="2" id="KW-1185">Reference proteome</keyword>
<reference evidence="1" key="1">
    <citation type="journal article" date="2021" name="Nat. Commun.">
        <title>Genetic determinants of endophytism in the Arabidopsis root mycobiome.</title>
        <authorList>
            <person name="Mesny F."/>
            <person name="Miyauchi S."/>
            <person name="Thiergart T."/>
            <person name="Pickel B."/>
            <person name="Atanasova L."/>
            <person name="Karlsson M."/>
            <person name="Huettel B."/>
            <person name="Barry K.W."/>
            <person name="Haridas S."/>
            <person name="Chen C."/>
            <person name="Bauer D."/>
            <person name="Andreopoulos W."/>
            <person name="Pangilinan J."/>
            <person name="LaButti K."/>
            <person name="Riley R."/>
            <person name="Lipzen A."/>
            <person name="Clum A."/>
            <person name="Drula E."/>
            <person name="Henrissat B."/>
            <person name="Kohler A."/>
            <person name="Grigoriev I.V."/>
            <person name="Martin F.M."/>
            <person name="Hacquard S."/>
        </authorList>
    </citation>
    <scope>NUCLEOTIDE SEQUENCE</scope>
    <source>
        <strain evidence="1">FSSC 5 MPI-SDFR-AT-0091</strain>
    </source>
</reference>
<evidence type="ECO:0000313" key="2">
    <source>
        <dbReference type="Proteomes" id="UP000736672"/>
    </source>
</evidence>